<dbReference type="EMBL" id="QKQS01000023">
    <property type="protein sequence ID" value="PZA10906.1"/>
    <property type="molecule type" value="Genomic_DNA"/>
</dbReference>
<dbReference type="AlphaFoldDB" id="A0A323UIT5"/>
<reference evidence="6 7" key="1">
    <citation type="submission" date="2018-06" db="EMBL/GenBank/DDBJ databases">
        <title>Draft Whole-Genome Sequence of the purple photosynthetic bacterium Rhodospeudomonas palustris XCP.</title>
        <authorList>
            <person name="Rayyan A."/>
            <person name="Meyer T.E."/>
            <person name="Kyndt J.A."/>
        </authorList>
    </citation>
    <scope>NUCLEOTIDE SEQUENCE [LARGE SCALE GENOMIC DNA]</scope>
    <source>
        <strain evidence="6 7">XCP</strain>
    </source>
</reference>
<dbReference type="InterPro" id="IPR008201">
    <property type="entry name" value="HepT-like"/>
</dbReference>
<keyword evidence="2" id="KW-1277">Toxin-antitoxin system</keyword>
<dbReference type="GO" id="GO:0110001">
    <property type="term" value="C:toxin-antitoxin complex"/>
    <property type="evidence" value="ECO:0007669"/>
    <property type="project" value="InterPro"/>
</dbReference>
<proteinExistence type="predicted"/>
<keyword evidence="4" id="KW-0547">Nucleotide-binding</keyword>
<keyword evidence="3" id="KW-0540">Nuclease</keyword>
<dbReference type="GO" id="GO:0004540">
    <property type="term" value="F:RNA nuclease activity"/>
    <property type="evidence" value="ECO:0007669"/>
    <property type="project" value="InterPro"/>
</dbReference>
<dbReference type="PANTHER" id="PTHR34139">
    <property type="entry name" value="UPF0331 PROTEIN MJ0127"/>
    <property type="match status" value="1"/>
</dbReference>
<keyword evidence="1" id="KW-0597">Phosphoprotein</keyword>
<evidence type="ECO:0008006" key="8">
    <source>
        <dbReference type="Google" id="ProtNLM"/>
    </source>
</evidence>
<evidence type="ECO:0000256" key="1">
    <source>
        <dbReference type="ARBA" id="ARBA00022553"/>
    </source>
</evidence>
<dbReference type="InterPro" id="IPR051813">
    <property type="entry name" value="HepT_RNase_toxin"/>
</dbReference>
<accession>A0A323UIT5</accession>
<evidence type="ECO:0000256" key="5">
    <source>
        <dbReference type="ARBA" id="ARBA00022801"/>
    </source>
</evidence>
<dbReference type="GO" id="GO:0000166">
    <property type="term" value="F:nucleotide binding"/>
    <property type="evidence" value="ECO:0007669"/>
    <property type="project" value="UniProtKB-KW"/>
</dbReference>
<dbReference type="PANTHER" id="PTHR34139:SF1">
    <property type="entry name" value="RNASE MJ1380-RELATED"/>
    <property type="match status" value="1"/>
</dbReference>
<evidence type="ECO:0000313" key="6">
    <source>
        <dbReference type="EMBL" id="PZA10906.1"/>
    </source>
</evidence>
<evidence type="ECO:0000256" key="2">
    <source>
        <dbReference type="ARBA" id="ARBA00022649"/>
    </source>
</evidence>
<dbReference type="OrthoDB" id="4829434at2"/>
<evidence type="ECO:0000256" key="4">
    <source>
        <dbReference type="ARBA" id="ARBA00022741"/>
    </source>
</evidence>
<protein>
    <recommendedName>
        <fullName evidence="8">DUF86 domain-containing protein</fullName>
    </recommendedName>
</protein>
<organism evidence="6 7">
    <name type="scientific">Rhodopseudomonas palustris</name>
    <dbReference type="NCBI Taxonomy" id="1076"/>
    <lineage>
        <taxon>Bacteria</taxon>
        <taxon>Pseudomonadati</taxon>
        <taxon>Pseudomonadota</taxon>
        <taxon>Alphaproteobacteria</taxon>
        <taxon>Hyphomicrobiales</taxon>
        <taxon>Nitrobacteraceae</taxon>
        <taxon>Rhodopseudomonas</taxon>
    </lineage>
</organism>
<dbReference type="RefSeq" id="WP_110786999.1">
    <property type="nucleotide sequence ID" value="NZ_QKQS01000023.1"/>
</dbReference>
<dbReference type="Proteomes" id="UP000248134">
    <property type="component" value="Unassembled WGS sequence"/>
</dbReference>
<comment type="caution">
    <text evidence="6">The sequence shown here is derived from an EMBL/GenBank/DDBJ whole genome shotgun (WGS) entry which is preliminary data.</text>
</comment>
<sequence>MRSDATDVALRDIQHHIELAIEFSRGLTETEFKSDLRTVYAVTRCLEIISEASRRVPEEVKQRHAAIPWKQIAGSGNVYRHDYEDVAAQMIWDTIHRALPALKAVVTEELVRSA</sequence>
<dbReference type="Pfam" id="PF01934">
    <property type="entry name" value="HepT-like"/>
    <property type="match status" value="1"/>
</dbReference>
<evidence type="ECO:0000256" key="3">
    <source>
        <dbReference type="ARBA" id="ARBA00022722"/>
    </source>
</evidence>
<evidence type="ECO:0000313" key="7">
    <source>
        <dbReference type="Proteomes" id="UP000248134"/>
    </source>
</evidence>
<name>A0A323UIT5_RHOPL</name>
<dbReference type="GO" id="GO:0016787">
    <property type="term" value="F:hydrolase activity"/>
    <property type="evidence" value="ECO:0007669"/>
    <property type="project" value="UniProtKB-KW"/>
</dbReference>
<gene>
    <name evidence="6" type="ORF">DNX69_16330</name>
</gene>
<keyword evidence="5" id="KW-0378">Hydrolase</keyword>